<reference evidence="1 2" key="2">
    <citation type="submission" date="2008-10" db="EMBL/GenBank/DDBJ databases">
        <authorList>
            <person name="Fulton L."/>
            <person name="Clifton S."/>
            <person name="Fulton B."/>
            <person name="Xu J."/>
            <person name="Minx P."/>
            <person name="Pepin K.H."/>
            <person name="Johnson M."/>
            <person name="Bhonagiri V."/>
            <person name="Nash W.E."/>
            <person name="Mardis E.R."/>
            <person name="Wilson R.K."/>
        </authorList>
    </citation>
    <scope>NUCLEOTIDE SEQUENCE [LARGE SCALE GENOMIC DNA]</scope>
    <source>
        <strain evidence="1 2">DSM 16992</strain>
    </source>
</reference>
<gene>
    <name evidence="1" type="ORF">BIFCAT_01228</name>
</gene>
<name>B6XVK0_9BIFI</name>
<comment type="caution">
    <text evidence="1">The sequence shown here is derived from an EMBL/GenBank/DDBJ whole genome shotgun (WGS) entry which is preliminary data.</text>
</comment>
<dbReference type="AlphaFoldDB" id="B6XVK0"/>
<protein>
    <submittedName>
        <fullName evidence="1">Uncharacterized protein</fullName>
    </submittedName>
</protein>
<dbReference type="Proteomes" id="UP000003882">
    <property type="component" value="Unassembled WGS sequence"/>
</dbReference>
<evidence type="ECO:0000313" key="2">
    <source>
        <dbReference type="Proteomes" id="UP000003882"/>
    </source>
</evidence>
<reference evidence="1 2" key="1">
    <citation type="submission" date="2008-10" db="EMBL/GenBank/DDBJ databases">
        <title>Draft genome sequence of Bifidobacterium catenulatum (DSM 16992).</title>
        <authorList>
            <person name="Sudarsanam P."/>
            <person name="Ley R."/>
            <person name="Guruge J."/>
            <person name="Turnbaugh P.J."/>
            <person name="Mahowald M."/>
            <person name="Liep D."/>
            <person name="Gordon J."/>
        </authorList>
    </citation>
    <scope>NUCLEOTIDE SEQUENCE [LARGE SCALE GENOMIC DNA]</scope>
    <source>
        <strain evidence="1 2">DSM 16992</strain>
    </source>
</reference>
<proteinExistence type="predicted"/>
<dbReference type="EMBL" id="ABXY01000016">
    <property type="protein sequence ID" value="EEB21399.1"/>
    <property type="molecule type" value="Genomic_DNA"/>
</dbReference>
<accession>B6XVK0</accession>
<evidence type="ECO:0000313" key="1">
    <source>
        <dbReference type="EMBL" id="EEB21399.1"/>
    </source>
</evidence>
<sequence>MHDIQTSIPSIGQATIGLVNHPNTIILSSPFIAHSRALIWGTVIDQNYLKMPVGLFRYAAYATIQ</sequence>
<organism evidence="1 2">
    <name type="scientific">Bifidobacterium catenulatum DSM 16992 = JCM 1194 = LMG 11043</name>
    <dbReference type="NCBI Taxonomy" id="566552"/>
    <lineage>
        <taxon>Bacteria</taxon>
        <taxon>Bacillati</taxon>
        <taxon>Actinomycetota</taxon>
        <taxon>Actinomycetes</taxon>
        <taxon>Bifidobacteriales</taxon>
        <taxon>Bifidobacteriaceae</taxon>
        <taxon>Bifidobacterium</taxon>
    </lineage>
</organism>